<dbReference type="GO" id="GO:0016491">
    <property type="term" value="F:oxidoreductase activity"/>
    <property type="evidence" value="ECO:0007669"/>
    <property type="project" value="UniProtKB-KW"/>
</dbReference>
<dbReference type="Proteomes" id="UP000655225">
    <property type="component" value="Unassembled WGS sequence"/>
</dbReference>
<dbReference type="Gene3D" id="3.40.50.720">
    <property type="entry name" value="NAD(P)-binding Rossmann-like Domain"/>
    <property type="match status" value="1"/>
</dbReference>
<dbReference type="PRINTS" id="PR00080">
    <property type="entry name" value="SDRFAMILY"/>
</dbReference>
<evidence type="ECO:0000256" key="4">
    <source>
        <dbReference type="RuleBase" id="RU000363"/>
    </source>
</evidence>
<dbReference type="PANTHER" id="PTHR43490">
    <property type="entry name" value="(+)-NEOMENTHOL DEHYDROGENASE"/>
    <property type="match status" value="1"/>
</dbReference>
<organism evidence="5 6">
    <name type="scientific">Tetracentron sinense</name>
    <name type="common">Spur-leaf</name>
    <dbReference type="NCBI Taxonomy" id="13715"/>
    <lineage>
        <taxon>Eukaryota</taxon>
        <taxon>Viridiplantae</taxon>
        <taxon>Streptophyta</taxon>
        <taxon>Embryophyta</taxon>
        <taxon>Tracheophyta</taxon>
        <taxon>Spermatophyta</taxon>
        <taxon>Magnoliopsida</taxon>
        <taxon>Trochodendrales</taxon>
        <taxon>Trochodendraceae</taxon>
        <taxon>Tetracentron</taxon>
    </lineage>
</organism>
<evidence type="ECO:0000256" key="3">
    <source>
        <dbReference type="ARBA" id="ARBA00023002"/>
    </source>
</evidence>
<keyword evidence="3" id="KW-0560">Oxidoreductase</keyword>
<name>A0A834YXJ4_TETSI</name>
<dbReference type="PRINTS" id="PR00081">
    <property type="entry name" value="GDHRDH"/>
</dbReference>
<evidence type="ECO:0000256" key="2">
    <source>
        <dbReference type="ARBA" id="ARBA00022857"/>
    </source>
</evidence>
<reference evidence="5 6" key="1">
    <citation type="submission" date="2020-04" db="EMBL/GenBank/DDBJ databases">
        <title>Plant Genome Project.</title>
        <authorList>
            <person name="Zhang R.-G."/>
        </authorList>
    </citation>
    <scope>NUCLEOTIDE SEQUENCE [LARGE SCALE GENOMIC DNA]</scope>
    <source>
        <strain evidence="5">YNK0</strain>
        <tissue evidence="5">Leaf</tissue>
    </source>
</reference>
<protein>
    <submittedName>
        <fullName evidence="5">Uncharacterized protein</fullName>
    </submittedName>
</protein>
<dbReference type="OrthoDB" id="1933717at2759"/>
<comment type="similarity">
    <text evidence="1 4">Belongs to the short-chain dehydrogenases/reductases (SDR) family.</text>
</comment>
<accession>A0A834YXJ4</accession>
<dbReference type="InterPro" id="IPR036291">
    <property type="entry name" value="NAD(P)-bd_dom_sf"/>
</dbReference>
<dbReference type="Pfam" id="PF00106">
    <property type="entry name" value="adh_short"/>
    <property type="match status" value="1"/>
</dbReference>
<proteinExistence type="inferred from homology"/>
<evidence type="ECO:0000256" key="1">
    <source>
        <dbReference type="ARBA" id="ARBA00006484"/>
    </source>
</evidence>
<dbReference type="AlphaFoldDB" id="A0A834YXJ4"/>
<keyword evidence="6" id="KW-1185">Reference proteome</keyword>
<sequence>MASVAMFESTIATSPLQNSSFPSWSSLSFLSTSPLSLRPFRKVALVSVTYRRSWQLVPGRSQIPMRYGTFCGKPWKKVLHDLGIQECALTLMVVQDILSGPEEQGLSYQWGLERYSPTELGACWSSLQAITQVQNSSTDSNTEEMGVNTKPALERYGVVTGANKGIGLEIVRKLACEGVTVVLTARDEKMGKEATSSLVGSGYPNLVFHQLDVQDPDSVVSLADFLQTQFGRLDILVNNAGKSGVVVDEDGLKALKIDPASWLSGEATRLVQGVIQQTYEDAEECLNTNYYGCKRVTEALIPLLQLSTLGARIVNVSSLRAELKRIPNERIRNVLGDIETLTEEKLNEILQRFLRDLKKGAVEANGWSSMLPAYSISKATLNAYTRVLAKRYPKMCVNCVHPGFVNTDINWHTGTMTVEEGARGPVMLSLLPAGGPSGCYFDKMELSEF</sequence>
<dbReference type="FunFam" id="3.40.50.720:FF:000312">
    <property type="entry name" value="(+)-neomenthol dehydrogenase"/>
    <property type="match status" value="1"/>
</dbReference>
<dbReference type="SUPFAM" id="SSF51735">
    <property type="entry name" value="NAD(P)-binding Rossmann-fold domains"/>
    <property type="match status" value="1"/>
</dbReference>
<comment type="caution">
    <text evidence="5">The sequence shown here is derived from an EMBL/GenBank/DDBJ whole genome shotgun (WGS) entry which is preliminary data.</text>
</comment>
<evidence type="ECO:0000313" key="5">
    <source>
        <dbReference type="EMBL" id="KAF8395590.1"/>
    </source>
</evidence>
<dbReference type="GO" id="GO:0016020">
    <property type="term" value="C:membrane"/>
    <property type="evidence" value="ECO:0007669"/>
    <property type="project" value="TreeGrafter"/>
</dbReference>
<dbReference type="InterPro" id="IPR002347">
    <property type="entry name" value="SDR_fam"/>
</dbReference>
<dbReference type="OMA" id="TELGACW"/>
<gene>
    <name evidence="5" type="ORF">HHK36_019540</name>
</gene>
<evidence type="ECO:0000313" key="6">
    <source>
        <dbReference type="Proteomes" id="UP000655225"/>
    </source>
</evidence>
<dbReference type="EMBL" id="JABCRI010000013">
    <property type="protein sequence ID" value="KAF8395590.1"/>
    <property type="molecule type" value="Genomic_DNA"/>
</dbReference>
<keyword evidence="2" id="KW-0521">NADP</keyword>
<dbReference type="PANTHER" id="PTHR43490:SF73">
    <property type="entry name" value="OS07G0685800 PROTEIN"/>
    <property type="match status" value="1"/>
</dbReference>